<protein>
    <submittedName>
        <fullName evidence="4">Putative Response regulator receiver domain-containing protein</fullName>
    </submittedName>
</protein>
<dbReference type="CDD" id="cd00156">
    <property type="entry name" value="REC"/>
    <property type="match status" value="1"/>
</dbReference>
<dbReference type="AlphaFoldDB" id="A0A1C3RGV0"/>
<reference evidence="4 5" key="1">
    <citation type="submission" date="2016-07" db="EMBL/GenBank/DDBJ databases">
        <authorList>
            <person name="Lefevre C.T."/>
        </authorList>
    </citation>
    <scope>NUCLEOTIDE SEQUENCE [LARGE SCALE GENOMIC DNA]</scope>
    <source>
        <strain evidence="4">PR1</strain>
    </source>
</reference>
<dbReference type="Gene3D" id="3.40.50.2300">
    <property type="match status" value="1"/>
</dbReference>
<evidence type="ECO:0000259" key="3">
    <source>
        <dbReference type="PROSITE" id="PS50110"/>
    </source>
</evidence>
<dbReference type="EMBL" id="FLYE01000012">
    <property type="protein sequence ID" value="SCA56478.1"/>
    <property type="molecule type" value="Genomic_DNA"/>
</dbReference>
<dbReference type="Proteomes" id="UP000231658">
    <property type="component" value="Unassembled WGS sequence"/>
</dbReference>
<sequence length="121" mass="13243">MAKILVAEDVAEIRFAYETILSAEGHEVTTATNGKEASDFLNQSDFDLVLTDLLMPEGDGLSVASFAHKLENRPKLLVITGGGDRISPYEALKMGEFLFDVSMVKPVNAQDLLQAVRKMIN</sequence>
<accession>A0A1C3RGV0</accession>
<dbReference type="OrthoDB" id="9802155at2"/>
<proteinExistence type="predicted"/>
<dbReference type="PROSITE" id="PS50110">
    <property type="entry name" value="RESPONSE_REGULATORY"/>
    <property type="match status" value="1"/>
</dbReference>
<dbReference type="PANTHER" id="PTHR44591:SF3">
    <property type="entry name" value="RESPONSE REGULATORY DOMAIN-CONTAINING PROTEIN"/>
    <property type="match status" value="1"/>
</dbReference>
<dbReference type="PANTHER" id="PTHR44591">
    <property type="entry name" value="STRESS RESPONSE REGULATOR PROTEIN 1"/>
    <property type="match status" value="1"/>
</dbReference>
<name>A0A1C3RGV0_9PROT</name>
<feature type="modified residue" description="4-aspartylphosphate" evidence="2">
    <location>
        <position position="52"/>
    </location>
</feature>
<dbReference type="SUPFAM" id="SSF52172">
    <property type="entry name" value="CheY-like"/>
    <property type="match status" value="1"/>
</dbReference>
<organism evidence="4 5">
    <name type="scientific">Candidatus Terasakiella magnetica</name>
    <dbReference type="NCBI Taxonomy" id="1867952"/>
    <lineage>
        <taxon>Bacteria</taxon>
        <taxon>Pseudomonadati</taxon>
        <taxon>Pseudomonadota</taxon>
        <taxon>Alphaproteobacteria</taxon>
        <taxon>Rhodospirillales</taxon>
        <taxon>Terasakiellaceae</taxon>
        <taxon>Terasakiella</taxon>
    </lineage>
</organism>
<dbReference type="InterPro" id="IPR050595">
    <property type="entry name" value="Bact_response_regulator"/>
</dbReference>
<gene>
    <name evidence="4" type="ORF">MTBPR1_20326</name>
</gene>
<dbReference type="RefSeq" id="WP_069188563.1">
    <property type="nucleotide sequence ID" value="NZ_FLYE01000012.1"/>
</dbReference>
<keyword evidence="1 2" id="KW-0597">Phosphoprotein</keyword>
<evidence type="ECO:0000313" key="4">
    <source>
        <dbReference type="EMBL" id="SCA56478.1"/>
    </source>
</evidence>
<dbReference type="GO" id="GO:0000160">
    <property type="term" value="P:phosphorelay signal transduction system"/>
    <property type="evidence" value="ECO:0007669"/>
    <property type="project" value="InterPro"/>
</dbReference>
<feature type="domain" description="Response regulatory" evidence="3">
    <location>
        <begin position="3"/>
        <end position="120"/>
    </location>
</feature>
<keyword evidence="5" id="KW-1185">Reference proteome</keyword>
<dbReference type="Pfam" id="PF00072">
    <property type="entry name" value="Response_reg"/>
    <property type="match status" value="1"/>
</dbReference>
<evidence type="ECO:0000256" key="2">
    <source>
        <dbReference type="PROSITE-ProRule" id="PRU00169"/>
    </source>
</evidence>
<evidence type="ECO:0000313" key="5">
    <source>
        <dbReference type="Proteomes" id="UP000231658"/>
    </source>
</evidence>
<dbReference type="InterPro" id="IPR001789">
    <property type="entry name" value="Sig_transdc_resp-reg_receiver"/>
</dbReference>
<evidence type="ECO:0000256" key="1">
    <source>
        <dbReference type="ARBA" id="ARBA00022553"/>
    </source>
</evidence>
<dbReference type="SMART" id="SM00448">
    <property type="entry name" value="REC"/>
    <property type="match status" value="1"/>
</dbReference>
<dbReference type="InterPro" id="IPR011006">
    <property type="entry name" value="CheY-like_superfamily"/>
</dbReference>
<dbReference type="STRING" id="1867952.MTBPR1_20326"/>